<keyword evidence="3" id="KW-1185">Reference proteome</keyword>
<dbReference type="Gene3D" id="3.40.630.30">
    <property type="match status" value="1"/>
</dbReference>
<evidence type="ECO:0000259" key="1">
    <source>
        <dbReference type="PROSITE" id="PS51186"/>
    </source>
</evidence>
<name>A0ABX2MZZ2_9SPHN</name>
<dbReference type="PROSITE" id="PS51186">
    <property type="entry name" value="GNAT"/>
    <property type="match status" value="1"/>
</dbReference>
<dbReference type="InterPro" id="IPR000182">
    <property type="entry name" value="GNAT_dom"/>
</dbReference>
<gene>
    <name evidence="2" type="ORF">HUO14_03760</name>
</gene>
<evidence type="ECO:0000313" key="2">
    <source>
        <dbReference type="EMBL" id="NVD27024.1"/>
    </source>
</evidence>
<dbReference type="CDD" id="cd04301">
    <property type="entry name" value="NAT_SF"/>
    <property type="match status" value="1"/>
</dbReference>
<dbReference type="Pfam" id="PF00583">
    <property type="entry name" value="Acetyltransf_1"/>
    <property type="match status" value="1"/>
</dbReference>
<dbReference type="InterPro" id="IPR050276">
    <property type="entry name" value="MshD_Acetyltransferase"/>
</dbReference>
<dbReference type="PANTHER" id="PTHR43617:SF2">
    <property type="entry name" value="UPF0039 PROTEIN SLL0451"/>
    <property type="match status" value="1"/>
</dbReference>
<dbReference type="RefSeq" id="WP_176278518.1">
    <property type="nucleotide sequence ID" value="NZ_JABWMH010000001.1"/>
</dbReference>
<dbReference type="PANTHER" id="PTHR43617">
    <property type="entry name" value="L-AMINO ACID N-ACETYLTRANSFERASE"/>
    <property type="match status" value="1"/>
</dbReference>
<organism evidence="2 3">
    <name type="scientific">Parasphingorhabdus flavimaris</name>
    <dbReference type="NCBI Taxonomy" id="266812"/>
    <lineage>
        <taxon>Bacteria</taxon>
        <taxon>Pseudomonadati</taxon>
        <taxon>Pseudomonadota</taxon>
        <taxon>Alphaproteobacteria</taxon>
        <taxon>Sphingomonadales</taxon>
        <taxon>Sphingomonadaceae</taxon>
        <taxon>Parasphingorhabdus</taxon>
    </lineage>
</organism>
<feature type="domain" description="N-acetyltransferase" evidence="1">
    <location>
        <begin position="3"/>
        <end position="148"/>
    </location>
</feature>
<evidence type="ECO:0000313" key="3">
    <source>
        <dbReference type="Proteomes" id="UP000652427"/>
    </source>
</evidence>
<dbReference type="Proteomes" id="UP000652427">
    <property type="component" value="Unassembled WGS sequence"/>
</dbReference>
<proteinExistence type="predicted"/>
<protein>
    <submittedName>
        <fullName evidence="2">N-acetyltransferase</fullName>
    </submittedName>
</protein>
<dbReference type="SUPFAM" id="SSF55729">
    <property type="entry name" value="Acyl-CoA N-acyltransferases (Nat)"/>
    <property type="match status" value="1"/>
</dbReference>
<reference evidence="2 3" key="1">
    <citation type="submission" date="2020-06" db="EMBL/GenBank/DDBJ databases">
        <authorList>
            <person name="Kim S.-J."/>
            <person name="Park S.-J."/>
        </authorList>
    </citation>
    <scope>NUCLEOTIDE SEQUENCE [LARGE SCALE GENOMIC DNA]</scope>
    <source>
        <strain evidence="2 3">SW-151</strain>
    </source>
</reference>
<comment type="caution">
    <text evidence="2">The sequence shown here is derived from an EMBL/GenBank/DDBJ whole genome shotgun (WGS) entry which is preliminary data.</text>
</comment>
<dbReference type="InterPro" id="IPR016181">
    <property type="entry name" value="Acyl_CoA_acyltransferase"/>
</dbReference>
<dbReference type="EMBL" id="JABWMH010000001">
    <property type="protein sequence ID" value="NVD27024.1"/>
    <property type="molecule type" value="Genomic_DNA"/>
</dbReference>
<sequence length="168" mass="18175">MTIVIRPERSADHAAIYDITKRAFAPMPFADGNEQDLIGRFRDAGALALSLVAEQDGIVVGQVTFTKAFAADGSSGYYALGPVAVEPELQGQHIGSKLIDAGLAMLRERDAAGCVLVGDPAYYRRFGFRLFPNLCPEGEPAEYFQLLPLRVTEPHSVIAFHPLFHGAA</sequence>
<accession>A0ABX2MZZ2</accession>